<keyword evidence="3" id="KW-1185">Reference proteome</keyword>
<sequence length="732" mass="80996">MSPPKSSSGKTAKPLIPGVFGPHQPSNLSAENIAEIRGSTGIPSEVEIRFPEAHESPENPPPGYCCAFEIFFSACGLSFPLPELIVKMMFELGFALPQMCPNFVRTVLCLQTLGEEFNYQLSLADFLQVYTVKTGRTKGTLYVSPLSGLKVFDDLPEKDEKWRKSYFFFPVNELTFGHRVSSHVSKWTSKIDHFERGLLCPTFAEFFSRFCSQGQIAWDSFSCERIRESTARLGRRSLVCSTPLSVSEMNYREERACRAAEKEAKKQMAMALAEGKARISNRNSAVPEVSGTSVPPAGSPELGTESTRAPAGPLIPSVIVIADSSDEPREIAASPPALKKTSAEASCQQTDSSKKRKEPETASSSREKGRARTGPSGDERSRSSSKDRGPSSERRSKEAPPPKDSGDSSGRNPLRERHSARVPPASPADLMRSYIRPGVRIPGFADMTEVNRANFFCFADKIGEQLFAFPSSSEVHLLQERFADLEAQVKEYARLEVENADTIAKAERIRARMKKAEVEVLDLGVANEDLRDKLKKAGDLYFEAAEDAKAAKNRLHEIELRNQLLEAGNSCEIERVRREERQAMRRTLRPLVEEVKVTFEEREKLAPLKIRAAEIRANRMLVEEISRGEIQDMEAELGLLKTDEEEADEKVSKVTPRDLDLAVFSDLLADTPDLLCNENPLSVTIDESGTNLGQISNQGLDDYLANTRSEGELAEMGLALSEAASDPPLPNP</sequence>
<keyword evidence="1" id="KW-0175">Coiled coil</keyword>
<reference evidence="3" key="1">
    <citation type="journal article" date="2014" name="Nat. Commun.">
        <title>The emerging biofuel crop Camelina sativa retains a highly undifferentiated hexaploid genome structure.</title>
        <authorList>
            <person name="Kagale S."/>
            <person name="Koh C."/>
            <person name="Nixon J."/>
            <person name="Bollina V."/>
            <person name="Clarke W.E."/>
            <person name="Tuteja R."/>
            <person name="Spillane C."/>
            <person name="Robinson S.J."/>
            <person name="Links M.G."/>
            <person name="Clarke C."/>
            <person name="Higgins E.E."/>
            <person name="Huebert T."/>
            <person name="Sharpe A.G."/>
            <person name="Parkin I.A."/>
        </authorList>
    </citation>
    <scope>NUCLEOTIDE SEQUENCE [LARGE SCALE GENOMIC DNA]</scope>
    <source>
        <strain evidence="3">cv. DH55</strain>
    </source>
</reference>
<feature type="compositionally biased region" description="Basic and acidic residues" evidence="2">
    <location>
        <begin position="377"/>
        <end position="406"/>
    </location>
</feature>
<feature type="region of interest" description="Disordered" evidence="2">
    <location>
        <begin position="275"/>
        <end position="311"/>
    </location>
</feature>
<dbReference type="InterPro" id="IPR006736">
    <property type="entry name" value="DUF601"/>
</dbReference>
<organism evidence="3 4">
    <name type="scientific">Camelina sativa</name>
    <name type="common">False flax</name>
    <name type="synonym">Myagrum sativum</name>
    <dbReference type="NCBI Taxonomy" id="90675"/>
    <lineage>
        <taxon>Eukaryota</taxon>
        <taxon>Viridiplantae</taxon>
        <taxon>Streptophyta</taxon>
        <taxon>Embryophyta</taxon>
        <taxon>Tracheophyta</taxon>
        <taxon>Spermatophyta</taxon>
        <taxon>Magnoliopsida</taxon>
        <taxon>eudicotyledons</taxon>
        <taxon>Gunneridae</taxon>
        <taxon>Pentapetalae</taxon>
        <taxon>rosids</taxon>
        <taxon>malvids</taxon>
        <taxon>Brassicales</taxon>
        <taxon>Brassicaceae</taxon>
        <taxon>Camelineae</taxon>
        <taxon>Camelina</taxon>
    </lineage>
</organism>
<evidence type="ECO:0000313" key="4">
    <source>
        <dbReference type="RefSeq" id="XP_019089083.1"/>
    </source>
</evidence>
<gene>
    <name evidence="4" type="primary">LOC109127932</name>
</gene>
<dbReference type="Proteomes" id="UP000694864">
    <property type="component" value="Chromosome 12"/>
</dbReference>
<feature type="region of interest" description="Disordered" evidence="2">
    <location>
        <begin position="1"/>
        <end position="25"/>
    </location>
</feature>
<reference evidence="4" key="2">
    <citation type="submission" date="2025-08" db="UniProtKB">
        <authorList>
            <consortium name="RefSeq"/>
        </authorList>
    </citation>
    <scope>IDENTIFICATION</scope>
    <source>
        <tissue evidence="4">Leaf</tissue>
    </source>
</reference>
<feature type="compositionally biased region" description="Polar residues" evidence="2">
    <location>
        <begin position="1"/>
        <end position="10"/>
    </location>
</feature>
<dbReference type="Pfam" id="PF04642">
    <property type="entry name" value="DUF601"/>
    <property type="match status" value="1"/>
</dbReference>
<proteinExistence type="predicted"/>
<name>A0ABM1QQP5_CAMSA</name>
<evidence type="ECO:0000256" key="2">
    <source>
        <dbReference type="SAM" id="MobiDB-lite"/>
    </source>
</evidence>
<evidence type="ECO:0000313" key="3">
    <source>
        <dbReference type="Proteomes" id="UP000694864"/>
    </source>
</evidence>
<accession>A0ABM1QQP5</accession>
<feature type="coiled-coil region" evidence="1">
    <location>
        <begin position="475"/>
        <end position="519"/>
    </location>
</feature>
<feature type="region of interest" description="Disordered" evidence="2">
    <location>
        <begin position="326"/>
        <end position="429"/>
    </location>
</feature>
<evidence type="ECO:0000256" key="1">
    <source>
        <dbReference type="SAM" id="Coils"/>
    </source>
</evidence>
<dbReference type="GeneID" id="109127932"/>
<dbReference type="RefSeq" id="XP_019089083.1">
    <property type="nucleotide sequence ID" value="XM_019233538.1"/>
</dbReference>
<feature type="compositionally biased region" description="Basic and acidic residues" evidence="2">
    <location>
        <begin position="357"/>
        <end position="370"/>
    </location>
</feature>
<protein>
    <submittedName>
        <fullName evidence="4">Uncharacterized protein At3g60930, chloroplastic-like</fullName>
    </submittedName>
</protein>